<evidence type="ECO:0000313" key="1">
    <source>
        <dbReference type="EMBL" id="GBO30866.1"/>
    </source>
</evidence>
<gene>
    <name evidence="1" type="ORF">AVEN_218440_1</name>
</gene>
<dbReference type="AlphaFoldDB" id="A0A4Y2W2T6"/>
<proteinExistence type="predicted"/>
<evidence type="ECO:0000313" key="2">
    <source>
        <dbReference type="Proteomes" id="UP000499080"/>
    </source>
</evidence>
<comment type="caution">
    <text evidence="1">The sequence shown here is derived from an EMBL/GenBank/DDBJ whole genome shotgun (WGS) entry which is preliminary data.</text>
</comment>
<dbReference type="OrthoDB" id="7999790at2759"/>
<sequence length="103" mass="12148">MHQLIICVDLKIVCFLFGQQRGYTKIPCFLCMWDSRARQKHWMQSNWPPRFGLKSGDPNILHLDRKNIIFPPLHIKLGRSKLLMKQFVKALSIEGDCFKYLIS</sequence>
<protein>
    <submittedName>
        <fullName evidence="1">Uncharacterized protein</fullName>
    </submittedName>
</protein>
<accession>A0A4Y2W2T6</accession>
<keyword evidence="2" id="KW-1185">Reference proteome</keyword>
<dbReference type="Proteomes" id="UP000499080">
    <property type="component" value="Unassembled WGS sequence"/>
</dbReference>
<organism evidence="1 2">
    <name type="scientific">Araneus ventricosus</name>
    <name type="common">Orbweaver spider</name>
    <name type="synonym">Epeira ventricosa</name>
    <dbReference type="NCBI Taxonomy" id="182803"/>
    <lineage>
        <taxon>Eukaryota</taxon>
        <taxon>Metazoa</taxon>
        <taxon>Ecdysozoa</taxon>
        <taxon>Arthropoda</taxon>
        <taxon>Chelicerata</taxon>
        <taxon>Arachnida</taxon>
        <taxon>Araneae</taxon>
        <taxon>Araneomorphae</taxon>
        <taxon>Entelegynae</taxon>
        <taxon>Araneoidea</taxon>
        <taxon>Araneidae</taxon>
        <taxon>Araneus</taxon>
    </lineage>
</organism>
<dbReference type="EMBL" id="BGPR01054072">
    <property type="protein sequence ID" value="GBO30866.1"/>
    <property type="molecule type" value="Genomic_DNA"/>
</dbReference>
<name>A0A4Y2W2T6_ARAVE</name>
<reference evidence="1 2" key="1">
    <citation type="journal article" date="2019" name="Sci. Rep.">
        <title>Orb-weaving spider Araneus ventricosus genome elucidates the spidroin gene catalogue.</title>
        <authorList>
            <person name="Kono N."/>
            <person name="Nakamura H."/>
            <person name="Ohtoshi R."/>
            <person name="Moran D.A.P."/>
            <person name="Shinohara A."/>
            <person name="Yoshida Y."/>
            <person name="Fujiwara M."/>
            <person name="Mori M."/>
            <person name="Tomita M."/>
            <person name="Arakawa K."/>
        </authorList>
    </citation>
    <scope>NUCLEOTIDE SEQUENCE [LARGE SCALE GENOMIC DNA]</scope>
</reference>